<dbReference type="Gene3D" id="3.90.226.10">
    <property type="entry name" value="2-enoyl-CoA Hydratase, Chain A, domain 1"/>
    <property type="match status" value="1"/>
</dbReference>
<dbReference type="InterPro" id="IPR001753">
    <property type="entry name" value="Enoyl-CoA_hydra/iso"/>
</dbReference>
<comment type="similarity">
    <text evidence="1">Belongs to the enoyl-CoA hydratase/isomerase family.</text>
</comment>
<evidence type="ECO:0000313" key="2">
    <source>
        <dbReference type="EMBL" id="PSW05424.1"/>
    </source>
</evidence>
<dbReference type="CDD" id="cd06558">
    <property type="entry name" value="crotonase-like"/>
    <property type="match status" value="1"/>
</dbReference>
<dbReference type="AlphaFoldDB" id="A0A2T3MZM9"/>
<gene>
    <name evidence="2" type="ORF">C9I89_09230</name>
</gene>
<dbReference type="OrthoDB" id="9807606at2"/>
<dbReference type="Gene3D" id="1.10.12.10">
    <property type="entry name" value="Lyase 2-enoyl-coa Hydratase, Chain A, domain 2"/>
    <property type="match status" value="1"/>
</dbReference>
<dbReference type="InterPro" id="IPR029045">
    <property type="entry name" value="ClpP/crotonase-like_dom_sf"/>
</dbReference>
<organism evidence="2 3">
    <name type="scientific">Photobacterium lipolyticum</name>
    <dbReference type="NCBI Taxonomy" id="266810"/>
    <lineage>
        <taxon>Bacteria</taxon>
        <taxon>Pseudomonadati</taxon>
        <taxon>Pseudomonadota</taxon>
        <taxon>Gammaproteobacteria</taxon>
        <taxon>Vibrionales</taxon>
        <taxon>Vibrionaceae</taxon>
        <taxon>Photobacterium</taxon>
    </lineage>
</organism>
<evidence type="ECO:0000256" key="1">
    <source>
        <dbReference type="ARBA" id="ARBA00005254"/>
    </source>
</evidence>
<dbReference type="RefSeq" id="WP_107283064.1">
    <property type="nucleotide sequence ID" value="NZ_PYMC01000005.1"/>
</dbReference>
<dbReference type="GO" id="GO:0003824">
    <property type="term" value="F:catalytic activity"/>
    <property type="evidence" value="ECO:0007669"/>
    <property type="project" value="UniProtKB-ARBA"/>
</dbReference>
<keyword evidence="3" id="KW-1185">Reference proteome</keyword>
<name>A0A2T3MZM9_9GAMM</name>
<dbReference type="InterPro" id="IPR051683">
    <property type="entry name" value="Enoyl-CoA_Hydratase/Isomerase"/>
</dbReference>
<dbReference type="InterPro" id="IPR014748">
    <property type="entry name" value="Enoyl-CoA_hydra_C"/>
</dbReference>
<dbReference type="Pfam" id="PF00378">
    <property type="entry name" value="ECH_1"/>
    <property type="match status" value="1"/>
</dbReference>
<dbReference type="SUPFAM" id="SSF52096">
    <property type="entry name" value="ClpP/crotonase"/>
    <property type="match status" value="1"/>
</dbReference>
<dbReference type="EMBL" id="PYMC01000005">
    <property type="protein sequence ID" value="PSW05424.1"/>
    <property type="molecule type" value="Genomic_DNA"/>
</dbReference>
<evidence type="ECO:0000313" key="3">
    <source>
        <dbReference type="Proteomes" id="UP000240904"/>
    </source>
</evidence>
<comment type="caution">
    <text evidence="2">The sequence shown here is derived from an EMBL/GenBank/DDBJ whole genome shotgun (WGS) entry which is preliminary data.</text>
</comment>
<accession>A0A2T3MZM9</accession>
<dbReference type="PANTHER" id="PTHR42964">
    <property type="entry name" value="ENOYL-COA HYDRATASE"/>
    <property type="match status" value="1"/>
</dbReference>
<dbReference type="PANTHER" id="PTHR42964:SF1">
    <property type="entry name" value="POLYKETIDE BIOSYNTHESIS ENOYL-COA HYDRATASE PKSH-RELATED"/>
    <property type="match status" value="1"/>
</dbReference>
<sequence length="274" mass="30275">MKEQETADQAQEVLCAVDEKGIATLTLNRTSKHNAFDDVVIQALLDHLDRLKNDPTVYVLVLRAIGKHFSTGADLNWMRSMAKKSVEENRQDAKQLAQLMHVLDTFPHPTIALVHGSAFGGALGLICGCDIAIASSDALFCLSEVKLGLIPATISPYVCRAMGVRQARRYMLTAEHFDAATARQLNIIHIVTDTLNGALEKQLTRLTQMILTNSPNAMTRAKQLCHVCEHKAIDSELRTLTSDLIAEIRRSEQGQEGVNAFFEKRPPAWSGKDE</sequence>
<protein>
    <submittedName>
        <fullName evidence="2">Gamma-carboxygeranoyl-CoA hydratase</fullName>
    </submittedName>
</protein>
<dbReference type="Proteomes" id="UP000240904">
    <property type="component" value="Unassembled WGS sequence"/>
</dbReference>
<reference evidence="2 3" key="1">
    <citation type="submission" date="2018-03" db="EMBL/GenBank/DDBJ databases">
        <title>Whole genome sequencing of Histamine producing bacteria.</title>
        <authorList>
            <person name="Butler K."/>
        </authorList>
    </citation>
    <scope>NUCLEOTIDE SEQUENCE [LARGE SCALE GENOMIC DNA]</scope>
    <source>
        <strain evidence="2 3">DSM 16190</strain>
    </source>
</reference>
<proteinExistence type="inferred from homology"/>
<dbReference type="GO" id="GO:0008300">
    <property type="term" value="P:isoprenoid catabolic process"/>
    <property type="evidence" value="ECO:0007669"/>
    <property type="project" value="TreeGrafter"/>
</dbReference>